<evidence type="ECO:0000256" key="5">
    <source>
        <dbReference type="ARBA" id="ARBA00023040"/>
    </source>
</evidence>
<reference evidence="12" key="1">
    <citation type="submission" date="2020-11" db="EMBL/GenBank/DDBJ databases">
        <authorList>
            <person name="Tran Van P."/>
        </authorList>
    </citation>
    <scope>NUCLEOTIDE SEQUENCE</scope>
</reference>
<feature type="transmembrane region" description="Helical" evidence="10">
    <location>
        <begin position="561"/>
        <end position="584"/>
    </location>
</feature>
<dbReference type="InterPro" id="IPR017452">
    <property type="entry name" value="GPCR_Rhodpsn_7TM"/>
</dbReference>
<dbReference type="GO" id="GO:0042277">
    <property type="term" value="F:peptide binding"/>
    <property type="evidence" value="ECO:0007669"/>
    <property type="project" value="TreeGrafter"/>
</dbReference>
<feature type="transmembrane region" description="Helical" evidence="10">
    <location>
        <begin position="246"/>
        <end position="267"/>
    </location>
</feature>
<evidence type="ECO:0000313" key="12">
    <source>
        <dbReference type="EMBL" id="CAD7403232.1"/>
    </source>
</evidence>
<feature type="transmembrane region" description="Helical" evidence="10">
    <location>
        <begin position="467"/>
        <end position="494"/>
    </location>
</feature>
<name>A0A7R9CX73_TIMCR</name>
<dbReference type="SUPFAM" id="SSF81321">
    <property type="entry name" value="Family A G protein-coupled receptor-like"/>
    <property type="match status" value="2"/>
</dbReference>
<comment type="similarity">
    <text evidence="10">Belongs to the G-protein coupled receptor 1 family. Vasopressin/oxytocin receptor subfamily.</text>
</comment>
<evidence type="ECO:0000256" key="1">
    <source>
        <dbReference type="ARBA" id="ARBA00004651"/>
    </source>
</evidence>
<comment type="subcellular location">
    <subcellularLocation>
        <location evidence="1 10">Cell membrane</location>
        <topology evidence="1 10">Multi-pass membrane protein</topology>
    </subcellularLocation>
</comment>
<dbReference type="InterPro" id="IPR001817">
    <property type="entry name" value="Vasoprsn_rcpt"/>
</dbReference>
<comment type="caution">
    <text evidence="10">Lacks conserved residue(s) required for the propagation of feature annotation.</text>
</comment>
<feature type="transmembrane region" description="Helical" evidence="10">
    <location>
        <begin position="318"/>
        <end position="338"/>
    </location>
</feature>
<dbReference type="GO" id="GO:0032870">
    <property type="term" value="P:cellular response to hormone stimulus"/>
    <property type="evidence" value="ECO:0007669"/>
    <property type="project" value="TreeGrafter"/>
</dbReference>
<keyword evidence="8 10" id="KW-0325">Glycoprotein</keyword>
<dbReference type="GO" id="GO:0005000">
    <property type="term" value="F:vasopressin receptor activity"/>
    <property type="evidence" value="ECO:0007669"/>
    <property type="project" value="InterPro"/>
</dbReference>
<keyword evidence="2" id="KW-1003">Cell membrane</keyword>
<evidence type="ECO:0000256" key="8">
    <source>
        <dbReference type="ARBA" id="ARBA00023180"/>
    </source>
</evidence>
<keyword evidence="9 10" id="KW-0807">Transducer</keyword>
<keyword evidence="3 10" id="KW-0812">Transmembrane</keyword>
<dbReference type="PROSITE" id="PS50262">
    <property type="entry name" value="G_PROTEIN_RECEP_F1_2"/>
    <property type="match status" value="1"/>
</dbReference>
<feature type="transmembrane region" description="Helical" evidence="10">
    <location>
        <begin position="279"/>
        <end position="298"/>
    </location>
</feature>
<feature type="transmembrane region" description="Helical" evidence="10">
    <location>
        <begin position="528"/>
        <end position="549"/>
    </location>
</feature>
<evidence type="ECO:0000256" key="6">
    <source>
        <dbReference type="ARBA" id="ARBA00023136"/>
    </source>
</evidence>
<evidence type="ECO:0000256" key="3">
    <source>
        <dbReference type="ARBA" id="ARBA00022692"/>
    </source>
</evidence>
<feature type="domain" description="G-protein coupled receptors family 1 profile" evidence="11">
    <location>
        <begin position="259"/>
        <end position="581"/>
    </location>
</feature>
<evidence type="ECO:0000256" key="2">
    <source>
        <dbReference type="ARBA" id="ARBA00022475"/>
    </source>
</evidence>
<evidence type="ECO:0000256" key="9">
    <source>
        <dbReference type="ARBA" id="ARBA00023224"/>
    </source>
</evidence>
<evidence type="ECO:0000259" key="11">
    <source>
        <dbReference type="PROSITE" id="PS50262"/>
    </source>
</evidence>
<dbReference type="Pfam" id="PF00001">
    <property type="entry name" value="7tm_1"/>
    <property type="match status" value="2"/>
</dbReference>
<dbReference type="CDD" id="cd15382">
    <property type="entry name" value="7tmA_AKHR"/>
    <property type="match status" value="1"/>
</dbReference>
<protein>
    <recommendedName>
        <fullName evidence="11">G-protein coupled receptors family 1 profile domain-containing protein</fullName>
    </recommendedName>
</protein>
<feature type="transmembrane region" description="Helical" evidence="10">
    <location>
        <begin position="420"/>
        <end position="442"/>
    </location>
</feature>
<evidence type="ECO:0000256" key="7">
    <source>
        <dbReference type="ARBA" id="ARBA00023170"/>
    </source>
</evidence>
<feature type="transmembrane region" description="Helical" evidence="10">
    <location>
        <begin position="146"/>
        <end position="164"/>
    </location>
</feature>
<keyword evidence="6 10" id="KW-0472">Membrane</keyword>
<keyword evidence="4 10" id="KW-1133">Transmembrane helix</keyword>
<keyword evidence="7 10" id="KW-0675">Receptor</keyword>
<sequence>MSSNKSRYSETANDTEIKVRISVGCIEGRGVFVCVRVHACADRRALWATKSPFRSVGGSVGPDLSSASVLSVPALPFDLRSTPGVHGIMAMEVTDEVLNPGQRCDRFLLFHIISTYLTPVVFQPWSHGAMEVTEKVLIPDQLCDRFLLFHIISTYLTPVVFQPWSHGAMEVTEKVLNPDQLCDRFLLFHIISTYLTPVVFQPWSHGAMEVAEEAEELPYLVTREDNTTEWKLPIDMIFNSGHVVSIVTYSILLIISSVGNITVLIILRRRKTKRSRINLLLMHLAIADLFVTLLMMPLEIGWNFTVTWTASDTLCRVMAFFRIFGLYLSSFVLVCISIDSQPRFAALPPRHRQIILYDTAALVRIPTGTGLFDNTWLVLMCQNCAITSGLSGAPENVDVLRYYAVLKPMALHGVDRRARIMLSVAWVLSIIFSTPQIVLFHVEPHSKVSWYLQCVTFHSFSSKAQELAYLVFGMAMMYGIPLLVIIFTYVSILLEIYRRSRQTTTDTFRRSSLGYLGKAKVRTLKMTIIIVLVFIICWTPYYIMCVWYWSDTKSAKKVDQWIQKFLFIFASTNSCMNPIVYGAFNIRRRGAAVSGTTTEGQVRDRLSTFSSTGADHRPSSSIRLVHFHSLQLIKTG</sequence>
<evidence type="ECO:0000256" key="4">
    <source>
        <dbReference type="ARBA" id="ARBA00022989"/>
    </source>
</evidence>
<feature type="transmembrane region" description="Helical" evidence="10">
    <location>
        <begin position="107"/>
        <end position="126"/>
    </location>
</feature>
<organism evidence="12">
    <name type="scientific">Timema cristinae</name>
    <name type="common">Walking stick</name>
    <dbReference type="NCBI Taxonomy" id="61476"/>
    <lineage>
        <taxon>Eukaryota</taxon>
        <taxon>Metazoa</taxon>
        <taxon>Ecdysozoa</taxon>
        <taxon>Arthropoda</taxon>
        <taxon>Hexapoda</taxon>
        <taxon>Insecta</taxon>
        <taxon>Pterygota</taxon>
        <taxon>Neoptera</taxon>
        <taxon>Polyneoptera</taxon>
        <taxon>Phasmatodea</taxon>
        <taxon>Timematodea</taxon>
        <taxon>Timematoidea</taxon>
        <taxon>Timematidae</taxon>
        <taxon>Timema</taxon>
    </lineage>
</organism>
<dbReference type="AlphaFoldDB" id="A0A7R9CX73"/>
<dbReference type="PRINTS" id="PR00237">
    <property type="entry name" value="GPCRRHODOPSN"/>
</dbReference>
<dbReference type="PANTHER" id="PTHR24241:SF59">
    <property type="entry name" value="ADIPOKINETIC HORMONE RECEPTOR, ISOFORM C"/>
    <property type="match status" value="1"/>
</dbReference>
<evidence type="ECO:0000256" key="10">
    <source>
        <dbReference type="RuleBase" id="RU046427"/>
    </source>
</evidence>
<gene>
    <name evidence="12" type="ORF">TCEB3V08_LOCUS6884</name>
</gene>
<keyword evidence="5 10" id="KW-0297">G-protein coupled receptor</keyword>
<dbReference type="PRINTS" id="PR00896">
    <property type="entry name" value="VASOPRESSINR"/>
</dbReference>
<dbReference type="InterPro" id="IPR000276">
    <property type="entry name" value="GPCR_Rhodpsn"/>
</dbReference>
<proteinExistence type="inferred from homology"/>
<dbReference type="GO" id="GO:0005886">
    <property type="term" value="C:plasma membrane"/>
    <property type="evidence" value="ECO:0007669"/>
    <property type="project" value="UniProtKB-SubCell"/>
</dbReference>
<dbReference type="EMBL" id="OC318788">
    <property type="protein sequence ID" value="CAD7403232.1"/>
    <property type="molecule type" value="Genomic_DNA"/>
</dbReference>
<dbReference type="Gene3D" id="1.20.1070.10">
    <property type="entry name" value="Rhodopsin 7-helix transmembrane proteins"/>
    <property type="match status" value="1"/>
</dbReference>
<dbReference type="GO" id="GO:0097003">
    <property type="term" value="F:adipokinetic hormone receptor activity"/>
    <property type="evidence" value="ECO:0007669"/>
    <property type="project" value="TreeGrafter"/>
</dbReference>
<dbReference type="PANTHER" id="PTHR24241">
    <property type="entry name" value="NEUROPEPTIDE RECEPTOR-RELATED G-PROTEIN COUPLED RECEPTOR"/>
    <property type="match status" value="1"/>
</dbReference>
<accession>A0A7R9CX73</accession>
<feature type="transmembrane region" description="Helical" evidence="10">
    <location>
        <begin position="185"/>
        <end position="203"/>
    </location>
</feature>